<dbReference type="Pfam" id="PF00027">
    <property type="entry name" value="cNMP_binding"/>
    <property type="match status" value="1"/>
</dbReference>
<evidence type="ECO:0000259" key="4">
    <source>
        <dbReference type="PROSITE" id="PS50042"/>
    </source>
</evidence>
<keyword evidence="3" id="KW-0804">Transcription</keyword>
<dbReference type="SUPFAM" id="SSF46785">
    <property type="entry name" value="Winged helix' DNA-binding domain"/>
    <property type="match status" value="1"/>
</dbReference>
<dbReference type="InterPro" id="IPR014710">
    <property type="entry name" value="RmlC-like_jellyroll"/>
</dbReference>
<dbReference type="SMART" id="SM00100">
    <property type="entry name" value="cNMP"/>
    <property type="match status" value="1"/>
</dbReference>
<organism evidence="6 7">
    <name type="scientific">Leptonema illini DSM 21528</name>
    <dbReference type="NCBI Taxonomy" id="929563"/>
    <lineage>
        <taxon>Bacteria</taxon>
        <taxon>Pseudomonadati</taxon>
        <taxon>Spirochaetota</taxon>
        <taxon>Spirochaetia</taxon>
        <taxon>Leptospirales</taxon>
        <taxon>Leptospiraceae</taxon>
        <taxon>Leptonema</taxon>
    </lineage>
</organism>
<keyword evidence="7" id="KW-1185">Reference proteome</keyword>
<dbReference type="HOGENOM" id="CLU_075053_7_1_12"/>
<dbReference type="Gene3D" id="1.10.10.10">
    <property type="entry name" value="Winged helix-like DNA-binding domain superfamily/Winged helix DNA-binding domain"/>
    <property type="match status" value="1"/>
</dbReference>
<dbReference type="Gene3D" id="2.60.120.10">
    <property type="entry name" value="Jelly Rolls"/>
    <property type="match status" value="1"/>
</dbReference>
<evidence type="ECO:0000256" key="2">
    <source>
        <dbReference type="ARBA" id="ARBA00023125"/>
    </source>
</evidence>
<dbReference type="STRING" id="183.GCA_002009735_01229"/>
<dbReference type="CDD" id="cd00038">
    <property type="entry name" value="CAP_ED"/>
    <property type="match status" value="1"/>
</dbReference>
<feature type="domain" description="Cyclic nucleotide-binding" evidence="4">
    <location>
        <begin position="54"/>
        <end position="120"/>
    </location>
</feature>
<dbReference type="SUPFAM" id="SSF51206">
    <property type="entry name" value="cAMP-binding domain-like"/>
    <property type="match status" value="1"/>
</dbReference>
<dbReference type="Proteomes" id="UP000005737">
    <property type="component" value="Unassembled WGS sequence"/>
</dbReference>
<protein>
    <submittedName>
        <fullName evidence="6">Transcriptional regulator, Crp/Fnr family</fullName>
    </submittedName>
</protein>
<accession>H2CG26</accession>
<evidence type="ECO:0000256" key="1">
    <source>
        <dbReference type="ARBA" id="ARBA00023015"/>
    </source>
</evidence>
<dbReference type="InterPro" id="IPR036390">
    <property type="entry name" value="WH_DNA-bd_sf"/>
</dbReference>
<dbReference type="InterPro" id="IPR012318">
    <property type="entry name" value="HTH_CRP"/>
</dbReference>
<reference evidence="6 7" key="1">
    <citation type="submission" date="2011-10" db="EMBL/GenBank/DDBJ databases">
        <title>The Improved High-Quality Draft genome of Leptonema illini DSM 21528.</title>
        <authorList>
            <consortium name="US DOE Joint Genome Institute (JGI-PGF)"/>
            <person name="Lucas S."/>
            <person name="Copeland A."/>
            <person name="Lapidus A."/>
            <person name="Glavina del Rio T."/>
            <person name="Dalin E."/>
            <person name="Tice H."/>
            <person name="Bruce D."/>
            <person name="Goodwin L."/>
            <person name="Pitluck S."/>
            <person name="Peters L."/>
            <person name="Mikhailova N."/>
            <person name="Held B."/>
            <person name="Kyrpides N."/>
            <person name="Mavromatis K."/>
            <person name="Ivanova N."/>
            <person name="Markowitz V."/>
            <person name="Cheng J.-F."/>
            <person name="Hugenholtz P."/>
            <person name="Woyke T."/>
            <person name="Wu D."/>
            <person name="Gronow S."/>
            <person name="Wellnitz S."/>
            <person name="Brambilla E.-M."/>
            <person name="Klenk H.-P."/>
            <person name="Eisen J.A."/>
        </authorList>
    </citation>
    <scope>NUCLEOTIDE SEQUENCE [LARGE SCALE GENOMIC DNA]</scope>
    <source>
        <strain evidence="6 7">DSM 21528</strain>
    </source>
</reference>
<dbReference type="InterPro" id="IPR036388">
    <property type="entry name" value="WH-like_DNA-bd_sf"/>
</dbReference>
<evidence type="ECO:0000313" key="6">
    <source>
        <dbReference type="EMBL" id="EHQ07874.1"/>
    </source>
</evidence>
<keyword evidence="2" id="KW-0238">DNA-binding</keyword>
<dbReference type="InterPro" id="IPR018490">
    <property type="entry name" value="cNMP-bd_dom_sf"/>
</dbReference>
<evidence type="ECO:0000313" key="7">
    <source>
        <dbReference type="Proteomes" id="UP000005737"/>
    </source>
</evidence>
<name>H2CG26_9LEPT</name>
<dbReference type="PROSITE" id="PS51063">
    <property type="entry name" value="HTH_CRP_2"/>
    <property type="match status" value="1"/>
</dbReference>
<dbReference type="Pfam" id="PF13545">
    <property type="entry name" value="HTH_Crp_2"/>
    <property type="match status" value="1"/>
</dbReference>
<dbReference type="InterPro" id="IPR000595">
    <property type="entry name" value="cNMP-bd_dom"/>
</dbReference>
<dbReference type="GO" id="GO:0003677">
    <property type="term" value="F:DNA binding"/>
    <property type="evidence" value="ECO:0007669"/>
    <property type="project" value="UniProtKB-KW"/>
</dbReference>
<dbReference type="SMART" id="SM00419">
    <property type="entry name" value="HTH_CRP"/>
    <property type="match status" value="1"/>
</dbReference>
<sequence>MILRPIHGPLENKRAFSVATKTHSGAERIMKRHQDATNDVINSRIAGLVEYFPFLRSVSNDGLALIGESLETVQASGKQTLIHRGDAVGGVYLVEEGALRVYSISPRGKESTLYWIEPGQSCILAMNCVFSNILYPAWVENDRPRSRISVIRGDVFRKLHESERGIQQFTVDVLSSRIFDLMSTIEEISTLPVGHRLANLILKKSKPPGHLAMSHDQMASHLGTAREVVTRNLKQLEKLGAIRVERGYTTLISTKTLEQYINGELPD</sequence>
<feature type="domain" description="HTH crp-type" evidence="5">
    <location>
        <begin position="191"/>
        <end position="255"/>
    </location>
</feature>
<keyword evidence="1" id="KW-0805">Transcription regulation</keyword>
<evidence type="ECO:0000256" key="3">
    <source>
        <dbReference type="ARBA" id="ARBA00023163"/>
    </source>
</evidence>
<proteinExistence type="predicted"/>
<gene>
    <name evidence="6" type="ORF">Lepil_3212</name>
</gene>
<evidence type="ECO:0000259" key="5">
    <source>
        <dbReference type="PROSITE" id="PS51063"/>
    </source>
</evidence>
<dbReference type="PROSITE" id="PS50042">
    <property type="entry name" value="CNMP_BINDING_3"/>
    <property type="match status" value="1"/>
</dbReference>
<dbReference type="GO" id="GO:0006355">
    <property type="term" value="P:regulation of DNA-templated transcription"/>
    <property type="evidence" value="ECO:0007669"/>
    <property type="project" value="InterPro"/>
</dbReference>
<dbReference type="EMBL" id="JH597773">
    <property type="protein sequence ID" value="EHQ07874.1"/>
    <property type="molecule type" value="Genomic_DNA"/>
</dbReference>
<dbReference type="AlphaFoldDB" id="H2CG26"/>